<evidence type="ECO:0000313" key="9">
    <source>
        <dbReference type="Proteomes" id="UP000663852"/>
    </source>
</evidence>
<evidence type="ECO:0000313" key="7">
    <source>
        <dbReference type="EMBL" id="CAF1628202.1"/>
    </source>
</evidence>
<keyword evidence="3" id="KW-0862">Zinc</keyword>
<dbReference type="InterPro" id="IPR051826">
    <property type="entry name" value="E3_ubiquitin-ligase_domain"/>
</dbReference>
<evidence type="ECO:0000313" key="6">
    <source>
        <dbReference type="EMBL" id="CAF0984408.1"/>
    </source>
</evidence>
<protein>
    <recommendedName>
        <fullName evidence="5">RING-type domain-containing protein</fullName>
    </recommendedName>
</protein>
<evidence type="ECO:0000256" key="4">
    <source>
        <dbReference type="PROSITE-ProRule" id="PRU00175"/>
    </source>
</evidence>
<accession>A0A814FJQ8</accession>
<sequence>MMTVTENTVSQMSQTIDYANYASNRSYPTTFDYRHHQYPWEKSNYPTYTPHQSTSFSTGNTSTINKPQPSSFDAIPNLNNTNPNFYRRHTESTLPTSTSIYPSTTNQSSTIPFPYSHPSSDLFFGWNNGSSLIRTHSASSYADYPGSSSYSSYNPISSLNDKSSVNSRIPPMSSTNTYPPFFNLLPAMNFSLPLPSAASVPISKRSVPSKVNKRARVTAHIRNEILKLKSTKPTVFVWEIQQNLLQNGICTAQTLPNAAAIQRVLNESSKAVAPVKEEPKVNVNLQTIFNTASSVTICLSPSRSPTLSNGETGSECSICLENYRSGQEVSILACSHEYHSSCIGEWMLKNRSCPMCRKDIHNQPQFVTLLI</sequence>
<dbReference type="GO" id="GO:0061630">
    <property type="term" value="F:ubiquitin protein ligase activity"/>
    <property type="evidence" value="ECO:0007669"/>
    <property type="project" value="TreeGrafter"/>
</dbReference>
<dbReference type="InterPro" id="IPR013083">
    <property type="entry name" value="Znf_RING/FYVE/PHD"/>
</dbReference>
<evidence type="ECO:0000256" key="3">
    <source>
        <dbReference type="ARBA" id="ARBA00022833"/>
    </source>
</evidence>
<dbReference type="SUPFAM" id="SSF57850">
    <property type="entry name" value="RING/U-box"/>
    <property type="match status" value="1"/>
</dbReference>
<proteinExistence type="predicted"/>
<dbReference type="InterPro" id="IPR036388">
    <property type="entry name" value="WH-like_DNA-bd_sf"/>
</dbReference>
<dbReference type="AlphaFoldDB" id="A0A814FJQ8"/>
<dbReference type="Proteomes" id="UP000663852">
    <property type="component" value="Unassembled WGS sequence"/>
</dbReference>
<dbReference type="Pfam" id="PF13639">
    <property type="entry name" value="zf-RING_2"/>
    <property type="match status" value="1"/>
</dbReference>
<dbReference type="InterPro" id="IPR009057">
    <property type="entry name" value="Homeodomain-like_sf"/>
</dbReference>
<dbReference type="InterPro" id="IPR001841">
    <property type="entry name" value="Znf_RING"/>
</dbReference>
<dbReference type="GO" id="GO:0006511">
    <property type="term" value="P:ubiquitin-dependent protein catabolic process"/>
    <property type="evidence" value="ECO:0007669"/>
    <property type="project" value="TreeGrafter"/>
</dbReference>
<dbReference type="Gene3D" id="1.10.10.10">
    <property type="entry name" value="Winged helix-like DNA-binding domain superfamily/Winged helix DNA-binding domain"/>
    <property type="match status" value="1"/>
</dbReference>
<dbReference type="OrthoDB" id="8062037at2759"/>
<keyword evidence="8" id="KW-1185">Reference proteome</keyword>
<keyword evidence="2 4" id="KW-0479">Metal-binding</keyword>
<dbReference type="PANTHER" id="PTHR22765">
    <property type="entry name" value="RING FINGER AND PROTEASE ASSOCIATED DOMAIN-CONTAINING"/>
    <property type="match status" value="1"/>
</dbReference>
<evidence type="ECO:0000259" key="5">
    <source>
        <dbReference type="PROSITE" id="PS50089"/>
    </source>
</evidence>
<dbReference type="SUPFAM" id="SSF46689">
    <property type="entry name" value="Homeodomain-like"/>
    <property type="match status" value="1"/>
</dbReference>
<dbReference type="InterPro" id="IPR001523">
    <property type="entry name" value="Paired_dom"/>
</dbReference>
<name>A0A814FJQ8_ADIRI</name>
<evidence type="ECO:0000313" key="8">
    <source>
        <dbReference type="Proteomes" id="UP000663828"/>
    </source>
</evidence>
<dbReference type="CDD" id="cd16454">
    <property type="entry name" value="RING-H2_PA-TM-RING"/>
    <property type="match status" value="1"/>
</dbReference>
<feature type="domain" description="RING-type" evidence="5">
    <location>
        <begin position="316"/>
        <end position="357"/>
    </location>
</feature>
<dbReference type="PROSITE" id="PS50089">
    <property type="entry name" value="ZF_RING_2"/>
    <property type="match status" value="1"/>
</dbReference>
<dbReference type="SMART" id="SM00184">
    <property type="entry name" value="RING"/>
    <property type="match status" value="1"/>
</dbReference>
<dbReference type="GO" id="GO:0003677">
    <property type="term" value="F:DNA binding"/>
    <property type="evidence" value="ECO:0007669"/>
    <property type="project" value="InterPro"/>
</dbReference>
<dbReference type="Proteomes" id="UP000663828">
    <property type="component" value="Unassembled WGS sequence"/>
</dbReference>
<dbReference type="GO" id="GO:0006355">
    <property type="term" value="P:regulation of DNA-templated transcription"/>
    <property type="evidence" value="ECO:0007669"/>
    <property type="project" value="InterPro"/>
</dbReference>
<gene>
    <name evidence="6" type="ORF">EDS130_LOCUS14048</name>
    <name evidence="7" type="ORF">XAT740_LOCUS51205</name>
</gene>
<keyword evidence="2 4" id="KW-0863">Zinc-finger</keyword>
<organism evidence="6 9">
    <name type="scientific">Adineta ricciae</name>
    <name type="common">Rotifer</name>
    <dbReference type="NCBI Taxonomy" id="249248"/>
    <lineage>
        <taxon>Eukaryota</taxon>
        <taxon>Metazoa</taxon>
        <taxon>Spiralia</taxon>
        <taxon>Gnathifera</taxon>
        <taxon>Rotifera</taxon>
        <taxon>Eurotatoria</taxon>
        <taxon>Bdelloidea</taxon>
        <taxon>Adinetida</taxon>
        <taxon>Adinetidae</taxon>
        <taxon>Adineta</taxon>
    </lineage>
</organism>
<dbReference type="GO" id="GO:0008270">
    <property type="term" value="F:zinc ion binding"/>
    <property type="evidence" value="ECO:0007669"/>
    <property type="project" value="UniProtKB-KW"/>
</dbReference>
<comment type="caution">
    <text evidence="6">The sequence shown here is derived from an EMBL/GenBank/DDBJ whole genome shotgun (WGS) entry which is preliminary data.</text>
</comment>
<dbReference type="Gene3D" id="3.30.40.10">
    <property type="entry name" value="Zinc/RING finger domain, C3HC4 (zinc finger)"/>
    <property type="match status" value="1"/>
</dbReference>
<keyword evidence="1" id="KW-0563">Paired box</keyword>
<dbReference type="Pfam" id="PF00292">
    <property type="entry name" value="PAX"/>
    <property type="match status" value="1"/>
</dbReference>
<dbReference type="EMBL" id="CAJNOJ010000056">
    <property type="protein sequence ID" value="CAF0984408.1"/>
    <property type="molecule type" value="Genomic_DNA"/>
</dbReference>
<evidence type="ECO:0000256" key="1">
    <source>
        <dbReference type="ARBA" id="ARBA00022724"/>
    </source>
</evidence>
<reference evidence="6" key="1">
    <citation type="submission" date="2021-02" db="EMBL/GenBank/DDBJ databases">
        <authorList>
            <person name="Nowell W R."/>
        </authorList>
    </citation>
    <scope>NUCLEOTIDE SEQUENCE</scope>
</reference>
<dbReference type="EMBL" id="CAJNOR010008078">
    <property type="protein sequence ID" value="CAF1628202.1"/>
    <property type="molecule type" value="Genomic_DNA"/>
</dbReference>
<evidence type="ECO:0000256" key="2">
    <source>
        <dbReference type="ARBA" id="ARBA00022771"/>
    </source>
</evidence>